<dbReference type="STRING" id="332524.SAMN04487766_11181"/>
<evidence type="ECO:0000256" key="4">
    <source>
        <dbReference type="ARBA" id="ARBA00022833"/>
    </source>
</evidence>
<gene>
    <name evidence="8" type="ORF">SAMN05216355_10618</name>
</gene>
<keyword evidence="7" id="KW-0812">Transmembrane</keyword>
<feature type="transmembrane region" description="Helical" evidence="7">
    <location>
        <begin position="40"/>
        <end position="64"/>
    </location>
</feature>
<sequence length="190" mass="19601">MRFAPPRILLPGLIAIAIFITGDGFEPTFLSKYLVSLGFAATQACAVITAYGLMAALAGWASGVPDMSSRASRMGMYNVDPEVSFRAIPPVDGCLVEEVVHPAAFTYHLPENASYGEGALLEPLAVGMHAATKAAIHPRAAGANAAVAPATADVGSRSSSPTWARPCGGGRTDTPTRSPAGITIPRSSFT</sequence>
<evidence type="ECO:0000256" key="7">
    <source>
        <dbReference type="SAM" id="Phobius"/>
    </source>
</evidence>
<evidence type="ECO:0000256" key="5">
    <source>
        <dbReference type="ARBA" id="ARBA00023002"/>
    </source>
</evidence>
<dbReference type="AlphaFoldDB" id="A0A1H0C6P2"/>
<accession>A0A1H0C6P2</accession>
<dbReference type="Gene3D" id="3.90.180.10">
    <property type="entry name" value="Medium-chain alcohol dehydrogenases, catalytic domain"/>
    <property type="match status" value="1"/>
</dbReference>
<comment type="similarity">
    <text evidence="2">Belongs to the zinc-containing alcohol dehydrogenase family.</text>
</comment>
<name>A0A1H0C6P2_9ACTO</name>
<keyword evidence="7" id="KW-0472">Membrane</keyword>
<dbReference type="PANTHER" id="PTHR43161">
    <property type="entry name" value="SORBITOL DEHYDROGENASE"/>
    <property type="match status" value="1"/>
</dbReference>
<evidence type="ECO:0000256" key="2">
    <source>
        <dbReference type="ARBA" id="ARBA00008072"/>
    </source>
</evidence>
<keyword evidence="7" id="KW-1133">Transmembrane helix</keyword>
<dbReference type="GO" id="GO:0046872">
    <property type="term" value="F:metal ion binding"/>
    <property type="evidence" value="ECO:0007669"/>
    <property type="project" value="UniProtKB-KW"/>
</dbReference>
<feature type="region of interest" description="Disordered" evidence="6">
    <location>
        <begin position="150"/>
        <end position="190"/>
    </location>
</feature>
<evidence type="ECO:0000313" key="8">
    <source>
        <dbReference type="EMBL" id="SDN53550.1"/>
    </source>
</evidence>
<dbReference type="Gene3D" id="3.40.50.720">
    <property type="entry name" value="NAD(P)-binding Rossmann-like Domain"/>
    <property type="match status" value="1"/>
</dbReference>
<keyword evidence="3" id="KW-0479">Metal-binding</keyword>
<dbReference type="GO" id="GO:0016491">
    <property type="term" value="F:oxidoreductase activity"/>
    <property type="evidence" value="ECO:0007669"/>
    <property type="project" value="UniProtKB-KW"/>
</dbReference>
<evidence type="ECO:0000313" key="9">
    <source>
        <dbReference type="Proteomes" id="UP000198541"/>
    </source>
</evidence>
<dbReference type="Proteomes" id="UP000198541">
    <property type="component" value="Unassembled WGS sequence"/>
</dbReference>
<dbReference type="RefSeq" id="WP_218121321.1">
    <property type="nucleotide sequence ID" value="NZ_FNIM01000006.1"/>
</dbReference>
<evidence type="ECO:0000256" key="6">
    <source>
        <dbReference type="SAM" id="MobiDB-lite"/>
    </source>
</evidence>
<dbReference type="InterPro" id="IPR011032">
    <property type="entry name" value="GroES-like_sf"/>
</dbReference>
<dbReference type="SUPFAM" id="SSF50129">
    <property type="entry name" value="GroES-like"/>
    <property type="match status" value="1"/>
</dbReference>
<dbReference type="PANTHER" id="PTHR43161:SF9">
    <property type="entry name" value="SORBITOL DEHYDROGENASE"/>
    <property type="match status" value="1"/>
</dbReference>
<evidence type="ECO:0000256" key="3">
    <source>
        <dbReference type="ARBA" id="ARBA00022723"/>
    </source>
</evidence>
<dbReference type="EMBL" id="FNIM01000006">
    <property type="protein sequence ID" value="SDN53550.1"/>
    <property type="molecule type" value="Genomic_DNA"/>
</dbReference>
<reference evidence="9" key="1">
    <citation type="submission" date="2016-10" db="EMBL/GenBank/DDBJ databases">
        <authorList>
            <person name="Varghese N."/>
            <person name="Submissions S."/>
        </authorList>
    </citation>
    <scope>NUCLEOTIDE SEQUENCE [LARGE SCALE GENOMIC DNA]</scope>
    <source>
        <strain evidence="9">DSM 27982</strain>
    </source>
</reference>
<keyword evidence="9" id="KW-1185">Reference proteome</keyword>
<organism evidence="8 9">
    <name type="scientific">Actinomyces ruminicola</name>
    <dbReference type="NCBI Taxonomy" id="332524"/>
    <lineage>
        <taxon>Bacteria</taxon>
        <taxon>Bacillati</taxon>
        <taxon>Actinomycetota</taxon>
        <taxon>Actinomycetes</taxon>
        <taxon>Actinomycetales</taxon>
        <taxon>Actinomycetaceae</taxon>
        <taxon>Actinomyces</taxon>
    </lineage>
</organism>
<keyword evidence="4" id="KW-0862">Zinc</keyword>
<proteinExistence type="inferred from homology"/>
<protein>
    <submittedName>
        <fullName evidence="8">Uncharacterized protein</fullName>
    </submittedName>
</protein>
<keyword evidence="5" id="KW-0560">Oxidoreductase</keyword>
<evidence type="ECO:0000256" key="1">
    <source>
        <dbReference type="ARBA" id="ARBA00001947"/>
    </source>
</evidence>
<comment type="cofactor">
    <cofactor evidence="1">
        <name>Zn(2+)</name>
        <dbReference type="ChEBI" id="CHEBI:29105"/>
    </cofactor>
</comment>